<dbReference type="STRING" id="58114.SAMN05216270_12419"/>
<evidence type="ECO:0000256" key="1">
    <source>
        <dbReference type="SAM" id="Phobius"/>
    </source>
</evidence>
<dbReference type="EMBL" id="FNAD01000024">
    <property type="protein sequence ID" value="SDE49180.1"/>
    <property type="molecule type" value="Genomic_DNA"/>
</dbReference>
<protein>
    <submittedName>
        <fullName evidence="2">Uncharacterized protein</fullName>
    </submittedName>
</protein>
<feature type="transmembrane region" description="Helical" evidence="1">
    <location>
        <begin position="106"/>
        <end position="125"/>
    </location>
</feature>
<name>A0A1G7DDU6_9ACTN</name>
<keyword evidence="1" id="KW-0812">Transmembrane</keyword>
<feature type="transmembrane region" description="Helical" evidence="1">
    <location>
        <begin position="12"/>
        <end position="29"/>
    </location>
</feature>
<dbReference type="Proteomes" id="UP000198949">
    <property type="component" value="Unassembled WGS sequence"/>
</dbReference>
<keyword evidence="3" id="KW-1185">Reference proteome</keyword>
<proteinExistence type="predicted"/>
<evidence type="ECO:0000313" key="2">
    <source>
        <dbReference type="EMBL" id="SDE49180.1"/>
    </source>
</evidence>
<evidence type="ECO:0000313" key="3">
    <source>
        <dbReference type="Proteomes" id="UP000198949"/>
    </source>
</evidence>
<feature type="transmembrane region" description="Helical" evidence="1">
    <location>
        <begin position="80"/>
        <end position="100"/>
    </location>
</feature>
<sequence>MRHRVIVRLRREGGMIMGSAVVIWLLLLMPAVSGNRIVNEPAIAALAAPMVIAALFYGAESRRLARGDRRRTGARPILRFGQIACVAMLVAATADLLWQWGGIDPTSRVTTAVILVTAVLTYFGYFHRRVASADSGGFRLARTSLHRALTVKGRVS</sequence>
<feature type="transmembrane region" description="Helical" evidence="1">
    <location>
        <begin position="41"/>
        <end position="59"/>
    </location>
</feature>
<gene>
    <name evidence="2" type="ORF">SAMN05216270_12419</name>
</gene>
<keyword evidence="1" id="KW-0472">Membrane</keyword>
<accession>A0A1G7DDU6</accession>
<reference evidence="3" key="1">
    <citation type="submission" date="2016-10" db="EMBL/GenBank/DDBJ databases">
        <authorList>
            <person name="Varghese N."/>
            <person name="Submissions S."/>
        </authorList>
    </citation>
    <scope>NUCLEOTIDE SEQUENCE [LARGE SCALE GENOMIC DNA]</scope>
    <source>
        <strain evidence="3">CGMCC 4.3516</strain>
    </source>
</reference>
<dbReference type="AlphaFoldDB" id="A0A1G7DDU6"/>
<keyword evidence="1" id="KW-1133">Transmembrane helix</keyword>
<organism evidence="2 3">
    <name type="scientific">Glycomyces harbinensis</name>
    <dbReference type="NCBI Taxonomy" id="58114"/>
    <lineage>
        <taxon>Bacteria</taxon>
        <taxon>Bacillati</taxon>
        <taxon>Actinomycetota</taxon>
        <taxon>Actinomycetes</taxon>
        <taxon>Glycomycetales</taxon>
        <taxon>Glycomycetaceae</taxon>
        <taxon>Glycomyces</taxon>
    </lineage>
</organism>